<protein>
    <recommendedName>
        <fullName evidence="1">citrate lyase holo-[acyl-carrier protein] synthase</fullName>
        <ecNumber evidence="1">2.7.7.61</ecNumber>
    </recommendedName>
</protein>
<dbReference type="RefSeq" id="WP_012870394.1">
    <property type="nucleotide sequence ID" value="NC_013522.1"/>
</dbReference>
<organism evidence="6 7">
    <name type="scientific">Thermanaerovibrio acidaminovorans (strain ATCC 49978 / DSM 6589 / Su883)</name>
    <name type="common">Selenomonas acidaminovorans</name>
    <dbReference type="NCBI Taxonomy" id="525903"/>
    <lineage>
        <taxon>Bacteria</taxon>
        <taxon>Thermotogati</taxon>
        <taxon>Synergistota</taxon>
        <taxon>Synergistia</taxon>
        <taxon>Synergistales</taxon>
        <taxon>Synergistaceae</taxon>
        <taxon>Thermanaerovibrio</taxon>
    </lineage>
</organism>
<evidence type="ECO:0000313" key="6">
    <source>
        <dbReference type="EMBL" id="ACZ19885.1"/>
    </source>
</evidence>
<dbReference type="EC" id="2.7.7.61" evidence="1"/>
<dbReference type="KEGG" id="tai:Taci_1671"/>
<evidence type="ECO:0000256" key="3">
    <source>
        <dbReference type="ARBA" id="ARBA00022695"/>
    </source>
</evidence>
<dbReference type="Proteomes" id="UP000002030">
    <property type="component" value="Chromosome"/>
</dbReference>
<evidence type="ECO:0000256" key="2">
    <source>
        <dbReference type="ARBA" id="ARBA00022679"/>
    </source>
</evidence>
<feature type="region of interest" description="Disordered" evidence="5">
    <location>
        <begin position="166"/>
        <end position="251"/>
    </location>
</feature>
<dbReference type="Pfam" id="PF03802">
    <property type="entry name" value="CitX"/>
    <property type="match status" value="1"/>
</dbReference>
<dbReference type="EMBL" id="CP001818">
    <property type="protein sequence ID" value="ACZ19885.1"/>
    <property type="molecule type" value="Genomic_DNA"/>
</dbReference>
<evidence type="ECO:0000256" key="5">
    <source>
        <dbReference type="SAM" id="MobiDB-lite"/>
    </source>
</evidence>
<feature type="compositionally biased region" description="Low complexity" evidence="5">
    <location>
        <begin position="232"/>
        <end position="251"/>
    </location>
</feature>
<accession>D1B794</accession>
<gene>
    <name evidence="6" type="ordered locus">Taci_1671</name>
</gene>
<keyword evidence="3" id="KW-0548">Nucleotidyltransferase</keyword>
<dbReference type="eggNOG" id="COG3697">
    <property type="taxonomic scope" value="Bacteria"/>
</dbReference>
<sequence>MRPLEAVLAAREGRLRLRKGFAGPWALVHGGLNVPGWPKRLPGDLKVLRWAVGEALRGIGHRELWAGVDSLGAQVLVAAEADPLEVKARCAALEEALPFGRLLDLDVFAGSDPLRSLKRGQVGLPERRCLVCNRPAKECAVAARHHPGTLRRRALALWGLRGQVLDVDPPEPQGQQGAHRPPRQTPDHVGPVGPAGDHVGHEAPQGVSVGGDATDREDQDQEPQVHARSISRRVSPMRSAASVSSSGEHQE</sequence>
<dbReference type="GO" id="GO:0051191">
    <property type="term" value="P:prosthetic group biosynthetic process"/>
    <property type="evidence" value="ECO:0007669"/>
    <property type="project" value="InterPro"/>
</dbReference>
<evidence type="ECO:0000256" key="4">
    <source>
        <dbReference type="ARBA" id="ARBA00048574"/>
    </source>
</evidence>
<keyword evidence="2 6" id="KW-0808">Transferase</keyword>
<dbReference type="STRING" id="525903.Taci_1671"/>
<dbReference type="EnsemblBacteria" id="ACZ19885">
    <property type="protein sequence ID" value="ACZ19885"/>
    <property type="gene ID" value="Taci_1671"/>
</dbReference>
<dbReference type="InterPro" id="IPR005551">
    <property type="entry name" value="CitX"/>
</dbReference>
<dbReference type="GO" id="GO:0050519">
    <property type="term" value="F:holo-citrate lyase synthase activity"/>
    <property type="evidence" value="ECO:0007669"/>
    <property type="project" value="UniProtKB-EC"/>
</dbReference>
<comment type="catalytic activity">
    <reaction evidence="4">
        <text>apo-[citrate lyase ACP] + 2'-(5''-triphospho-alpha-D-ribosyl)-3'-dephospho-CoA = holo-[citrate lyase ACP] + diphosphate</text>
        <dbReference type="Rhea" id="RHEA:16333"/>
        <dbReference type="Rhea" id="RHEA-COMP:10157"/>
        <dbReference type="Rhea" id="RHEA-COMP:10158"/>
        <dbReference type="ChEBI" id="CHEBI:29999"/>
        <dbReference type="ChEBI" id="CHEBI:33019"/>
        <dbReference type="ChEBI" id="CHEBI:61378"/>
        <dbReference type="ChEBI" id="CHEBI:82683"/>
        <dbReference type="EC" id="2.7.7.61"/>
    </reaction>
</comment>
<dbReference type="AlphaFoldDB" id="D1B794"/>
<name>D1B794_THEAS</name>
<dbReference type="HOGENOM" id="CLU_096821_0_0_0"/>
<proteinExistence type="predicted"/>
<keyword evidence="7" id="KW-1185">Reference proteome</keyword>
<evidence type="ECO:0000313" key="7">
    <source>
        <dbReference type="Proteomes" id="UP000002030"/>
    </source>
</evidence>
<evidence type="ECO:0000256" key="1">
    <source>
        <dbReference type="ARBA" id="ARBA00012524"/>
    </source>
</evidence>
<reference evidence="6 7" key="1">
    <citation type="journal article" date="2009" name="Stand. Genomic Sci.">
        <title>Complete genome sequence of Thermanaerovibrio acidaminovorans type strain (Su883).</title>
        <authorList>
            <person name="Chovatia M."/>
            <person name="Sikorski J."/>
            <person name="Schroder M."/>
            <person name="Lapidus A."/>
            <person name="Nolan M."/>
            <person name="Tice H."/>
            <person name="Glavina Del Rio T."/>
            <person name="Copeland A."/>
            <person name="Cheng J.F."/>
            <person name="Lucas S."/>
            <person name="Chen F."/>
            <person name="Bruce D."/>
            <person name="Goodwin L."/>
            <person name="Pitluck S."/>
            <person name="Ivanova N."/>
            <person name="Mavromatis K."/>
            <person name="Ovchinnikova G."/>
            <person name="Pati A."/>
            <person name="Chen A."/>
            <person name="Palaniappan K."/>
            <person name="Land M."/>
            <person name="Hauser L."/>
            <person name="Chang Y.J."/>
            <person name="Jeffries C.D."/>
            <person name="Chain P."/>
            <person name="Saunders E."/>
            <person name="Detter J.C."/>
            <person name="Brettin T."/>
            <person name="Rohde M."/>
            <person name="Goker M."/>
            <person name="Spring S."/>
            <person name="Bristow J."/>
            <person name="Markowitz V."/>
            <person name="Hugenholtz P."/>
            <person name="Kyrpides N.C."/>
            <person name="Klenk H.P."/>
            <person name="Eisen J.A."/>
        </authorList>
    </citation>
    <scope>NUCLEOTIDE SEQUENCE [LARGE SCALE GENOMIC DNA]</scope>
    <source>
        <strain evidence="7">ATCC 49978 / DSM 6589 / Su883</strain>
    </source>
</reference>
<dbReference type="OrthoDB" id="3196716at2"/>